<dbReference type="PROSITE" id="PS50097">
    <property type="entry name" value="BTB"/>
    <property type="match status" value="1"/>
</dbReference>
<evidence type="ECO:0000313" key="5">
    <source>
        <dbReference type="Proteomes" id="UP001159405"/>
    </source>
</evidence>
<dbReference type="EMBL" id="CALNXK010000025">
    <property type="protein sequence ID" value="CAH3112795.1"/>
    <property type="molecule type" value="Genomic_DNA"/>
</dbReference>
<comment type="caution">
    <text evidence="4">The sequence shown here is derived from an EMBL/GenBank/DDBJ whole genome shotgun (WGS) entry which is preliminary data.</text>
</comment>
<dbReference type="Gene3D" id="2.60.120.820">
    <property type="entry name" value="PHR domain"/>
    <property type="match status" value="2"/>
</dbReference>
<gene>
    <name evidence="4" type="ORF">PLOB_00021491</name>
</gene>
<dbReference type="SMART" id="SM00875">
    <property type="entry name" value="BACK"/>
    <property type="match status" value="1"/>
</dbReference>
<accession>A0ABN8NQ10</accession>
<evidence type="ECO:0000313" key="4">
    <source>
        <dbReference type="EMBL" id="CAH3112795.1"/>
    </source>
</evidence>
<dbReference type="SUPFAM" id="SSF54695">
    <property type="entry name" value="POZ domain"/>
    <property type="match status" value="1"/>
</dbReference>
<dbReference type="Proteomes" id="UP001159405">
    <property type="component" value="Unassembled WGS sequence"/>
</dbReference>
<dbReference type="Pfam" id="PF07707">
    <property type="entry name" value="BACK"/>
    <property type="match status" value="1"/>
</dbReference>
<protein>
    <recommendedName>
        <fullName evidence="3">BTB domain-containing protein</fullName>
    </recommendedName>
</protein>
<organism evidence="4 5">
    <name type="scientific">Porites lobata</name>
    <dbReference type="NCBI Taxonomy" id="104759"/>
    <lineage>
        <taxon>Eukaryota</taxon>
        <taxon>Metazoa</taxon>
        <taxon>Cnidaria</taxon>
        <taxon>Anthozoa</taxon>
        <taxon>Hexacorallia</taxon>
        <taxon>Scleractinia</taxon>
        <taxon>Fungiina</taxon>
        <taxon>Poritidae</taxon>
        <taxon>Porites</taxon>
    </lineage>
</organism>
<sequence length="652" mass="73096">MKRRVLGEEVVKAIRFPVMKGEEFAAIVVDTNILTSSEIISLFKCFTLHTTGGFVGFSNTPRRRLRSADFIHCCRFPTYTVHRWLSNEERRHRICFSVDKNITLHGICLFGSENDSDTITLQVMDPVSNTLLISKSGTYFSKLLHCKHFSYHGFEVMFDSVALLKKNTTYRVDASIFSRSSEFGKSGLRTVNESSVKFTFSSVASNFRNFTSLDGGQFADIIVTGRVTFLLDNDHLSDVKFVAANSNGESKQVIPAHKFILAIGSPVFEAMFYGELAETKDTIELPDCDYESLLELFRYIYSDEVNLSGSNVMAVLYLAKKYIVPSLADKCMDYLNEKINSLNAFSILPWAQKYEEKSLVDRCWKVIENQTEAAVESEGFETIGRSLLEEVVARDNLSIKEVSLFQAVDRWATTQCEKQGLAEDGPIKRRILGEEMIKALRFPVMTGEEFVVNVVDTNILTSDEVVTLFKYFVVPTSPTLVAFSKTPRGKLTHAADCITSCRFPTCTPTSWNYHGERSDLLCFSVDKNITLHGLRLFGSENNSYTVTLKVTDTGSRTTVVSKSGTYYPKLLHSKRFSYHGFEVMFDSAAVLKNNTSYLVEALISGPWSGKGDNGLGTVKASSVTFTFSSVYREDSNNTNVNGGQFPEILFSQ</sequence>
<dbReference type="InterPro" id="IPR011705">
    <property type="entry name" value="BACK"/>
</dbReference>
<dbReference type="Pfam" id="PF08005">
    <property type="entry name" value="PHR"/>
    <property type="match status" value="2"/>
</dbReference>
<evidence type="ECO:0000256" key="1">
    <source>
        <dbReference type="ARBA" id="ARBA00004496"/>
    </source>
</evidence>
<feature type="domain" description="BTB" evidence="3">
    <location>
        <begin position="237"/>
        <end position="309"/>
    </location>
</feature>
<dbReference type="Gene3D" id="1.25.40.420">
    <property type="match status" value="1"/>
</dbReference>
<dbReference type="Gene3D" id="3.30.710.10">
    <property type="entry name" value="Potassium Channel Kv1.1, Chain A"/>
    <property type="match status" value="1"/>
</dbReference>
<keyword evidence="2" id="KW-0963">Cytoplasm</keyword>
<dbReference type="PANTHER" id="PTHR45774">
    <property type="entry name" value="BTB/POZ DOMAIN-CONTAINING"/>
    <property type="match status" value="1"/>
</dbReference>
<dbReference type="InterPro" id="IPR011333">
    <property type="entry name" value="SKP1/BTB/POZ_sf"/>
</dbReference>
<name>A0ABN8NQ10_9CNID</name>
<dbReference type="InterPro" id="IPR038648">
    <property type="entry name" value="PHR_sf"/>
</dbReference>
<comment type="subcellular location">
    <subcellularLocation>
        <location evidence="1">Cytoplasm</location>
    </subcellularLocation>
</comment>
<dbReference type="Pfam" id="PF00651">
    <property type="entry name" value="BTB"/>
    <property type="match status" value="1"/>
</dbReference>
<dbReference type="InterPro" id="IPR000210">
    <property type="entry name" value="BTB/POZ_dom"/>
</dbReference>
<keyword evidence="5" id="KW-1185">Reference proteome</keyword>
<dbReference type="InterPro" id="IPR012983">
    <property type="entry name" value="PHR"/>
</dbReference>
<reference evidence="4 5" key="1">
    <citation type="submission" date="2022-05" db="EMBL/GenBank/DDBJ databases">
        <authorList>
            <consortium name="Genoscope - CEA"/>
            <person name="William W."/>
        </authorList>
    </citation>
    <scope>NUCLEOTIDE SEQUENCE [LARGE SCALE GENOMIC DNA]</scope>
</reference>
<evidence type="ECO:0000259" key="3">
    <source>
        <dbReference type="PROSITE" id="PS50097"/>
    </source>
</evidence>
<proteinExistence type="predicted"/>
<dbReference type="SMART" id="SM00225">
    <property type="entry name" value="BTB"/>
    <property type="match status" value="1"/>
</dbReference>
<dbReference type="PANTHER" id="PTHR45774:SF3">
    <property type="entry name" value="BTB (POZ) DOMAIN-CONTAINING 2B-RELATED"/>
    <property type="match status" value="1"/>
</dbReference>
<evidence type="ECO:0000256" key="2">
    <source>
        <dbReference type="ARBA" id="ARBA00022490"/>
    </source>
</evidence>